<evidence type="ECO:0000313" key="4">
    <source>
        <dbReference type="Proteomes" id="UP001497480"/>
    </source>
</evidence>
<keyword evidence="1" id="KW-0862">Zinc</keyword>
<dbReference type="AlphaFoldDB" id="A0AAV1VSC3"/>
<keyword evidence="1" id="KW-0863">Zinc-finger</keyword>
<evidence type="ECO:0000259" key="2">
    <source>
        <dbReference type="PROSITE" id="PS50157"/>
    </source>
</evidence>
<evidence type="ECO:0000313" key="3">
    <source>
        <dbReference type="EMBL" id="CAL0299900.1"/>
    </source>
</evidence>
<feature type="domain" description="C2H2-type" evidence="2">
    <location>
        <begin position="24"/>
        <end position="51"/>
    </location>
</feature>
<gene>
    <name evidence="3" type="ORF">LLUT_LOCUS960</name>
</gene>
<dbReference type="EMBL" id="CAXHTB010000001">
    <property type="protein sequence ID" value="CAL0299900.1"/>
    <property type="molecule type" value="Genomic_DNA"/>
</dbReference>
<proteinExistence type="predicted"/>
<reference evidence="3 4" key="1">
    <citation type="submission" date="2024-03" db="EMBL/GenBank/DDBJ databases">
        <authorList>
            <person name="Martinez-Hernandez J."/>
        </authorList>
    </citation>
    <scope>NUCLEOTIDE SEQUENCE [LARGE SCALE GENOMIC DNA]</scope>
</reference>
<sequence length="184" mass="21420">MANNSINNFNNFSVCYDQQGNPRYTCRVCNSLFNDPLRFIRHIESHVTHESAAIRMIRRNFNWSMLHQNTRNLGARRVPQPLPQQHAFMPQTRPRQFLYTSNPTQPRRFQHEVLPSSRNIVREVPPLFTPLMQQGMEMEVSPVDGTKPYINLLDKPINKNEFVTMVNMSGANVGLQNLDLTLRL</sequence>
<organism evidence="3 4">
    <name type="scientific">Lupinus luteus</name>
    <name type="common">European yellow lupine</name>
    <dbReference type="NCBI Taxonomy" id="3873"/>
    <lineage>
        <taxon>Eukaryota</taxon>
        <taxon>Viridiplantae</taxon>
        <taxon>Streptophyta</taxon>
        <taxon>Embryophyta</taxon>
        <taxon>Tracheophyta</taxon>
        <taxon>Spermatophyta</taxon>
        <taxon>Magnoliopsida</taxon>
        <taxon>eudicotyledons</taxon>
        <taxon>Gunneridae</taxon>
        <taxon>Pentapetalae</taxon>
        <taxon>rosids</taxon>
        <taxon>fabids</taxon>
        <taxon>Fabales</taxon>
        <taxon>Fabaceae</taxon>
        <taxon>Papilionoideae</taxon>
        <taxon>50 kb inversion clade</taxon>
        <taxon>genistoids sensu lato</taxon>
        <taxon>core genistoids</taxon>
        <taxon>Genisteae</taxon>
        <taxon>Lupinus</taxon>
    </lineage>
</organism>
<protein>
    <recommendedName>
        <fullName evidence="2">C2H2-type domain-containing protein</fullName>
    </recommendedName>
</protein>
<keyword evidence="1" id="KW-0479">Metal-binding</keyword>
<dbReference type="Proteomes" id="UP001497480">
    <property type="component" value="Unassembled WGS sequence"/>
</dbReference>
<name>A0AAV1VSC3_LUPLU</name>
<keyword evidence="4" id="KW-1185">Reference proteome</keyword>
<dbReference type="PROSITE" id="PS00028">
    <property type="entry name" value="ZINC_FINGER_C2H2_1"/>
    <property type="match status" value="1"/>
</dbReference>
<dbReference type="PROSITE" id="PS50157">
    <property type="entry name" value="ZINC_FINGER_C2H2_2"/>
    <property type="match status" value="1"/>
</dbReference>
<evidence type="ECO:0000256" key="1">
    <source>
        <dbReference type="PROSITE-ProRule" id="PRU00042"/>
    </source>
</evidence>
<dbReference type="InterPro" id="IPR013087">
    <property type="entry name" value="Znf_C2H2_type"/>
</dbReference>
<comment type="caution">
    <text evidence="3">The sequence shown here is derived from an EMBL/GenBank/DDBJ whole genome shotgun (WGS) entry which is preliminary data.</text>
</comment>
<dbReference type="GO" id="GO:0008270">
    <property type="term" value="F:zinc ion binding"/>
    <property type="evidence" value="ECO:0007669"/>
    <property type="project" value="UniProtKB-KW"/>
</dbReference>
<accession>A0AAV1VSC3</accession>